<dbReference type="Proteomes" id="UP000269221">
    <property type="component" value="Unassembled WGS sequence"/>
</dbReference>
<dbReference type="CDD" id="cd05846">
    <property type="entry name" value="IgV_1_MRC-OX-2_like"/>
    <property type="match status" value="1"/>
</dbReference>
<evidence type="ECO:0000256" key="3">
    <source>
        <dbReference type="ARBA" id="ARBA00022729"/>
    </source>
</evidence>
<dbReference type="GO" id="GO:0030424">
    <property type="term" value="C:axon"/>
    <property type="evidence" value="ECO:0007669"/>
    <property type="project" value="TreeGrafter"/>
</dbReference>
<evidence type="ECO:0000256" key="1">
    <source>
        <dbReference type="ARBA" id="ARBA00004479"/>
    </source>
</evidence>
<keyword evidence="6" id="KW-1015">Disulfide bond</keyword>
<dbReference type="PANTHER" id="PTHR46841:SF3">
    <property type="entry name" value="OX-2 MEMBRANE GLYCOPROTEIN"/>
    <property type="match status" value="1"/>
</dbReference>
<comment type="subcellular location">
    <subcellularLocation>
        <location evidence="1">Membrane</location>
        <topology evidence="1">Single-pass type I membrane protein</topology>
    </subcellularLocation>
</comment>
<comment type="caution">
    <text evidence="11">The sequence shown here is derived from an EMBL/GenBank/DDBJ whole genome shotgun (WGS) entry which is preliminary data.</text>
</comment>
<dbReference type="GO" id="GO:0034113">
    <property type="term" value="P:heterotypic cell-cell adhesion"/>
    <property type="evidence" value="ECO:0007669"/>
    <property type="project" value="TreeGrafter"/>
</dbReference>
<dbReference type="OrthoDB" id="9422141at2759"/>
<dbReference type="PROSITE" id="PS50835">
    <property type="entry name" value="IG_LIKE"/>
    <property type="match status" value="2"/>
</dbReference>
<dbReference type="InterPro" id="IPR036179">
    <property type="entry name" value="Ig-like_dom_sf"/>
</dbReference>
<protein>
    <recommendedName>
        <fullName evidence="10">Ig-like domain-containing protein</fullName>
    </recommendedName>
</protein>
<evidence type="ECO:0000256" key="5">
    <source>
        <dbReference type="ARBA" id="ARBA00023136"/>
    </source>
</evidence>
<dbReference type="InterPro" id="IPR003599">
    <property type="entry name" value="Ig_sub"/>
</dbReference>
<dbReference type="InterPro" id="IPR013162">
    <property type="entry name" value="CD80_C2-set"/>
</dbReference>
<feature type="compositionally biased region" description="Basic and acidic residues" evidence="9">
    <location>
        <begin position="364"/>
        <end position="373"/>
    </location>
</feature>
<evidence type="ECO:0000256" key="8">
    <source>
        <dbReference type="ARBA" id="ARBA00023319"/>
    </source>
</evidence>
<keyword evidence="8" id="KW-0393">Immunoglobulin domain</keyword>
<keyword evidence="5" id="KW-0472">Membrane</keyword>
<evidence type="ECO:0000256" key="2">
    <source>
        <dbReference type="ARBA" id="ARBA00022692"/>
    </source>
</evidence>
<keyword evidence="12" id="KW-1185">Reference proteome</keyword>
<evidence type="ECO:0000259" key="10">
    <source>
        <dbReference type="PROSITE" id="PS50835"/>
    </source>
</evidence>
<dbReference type="PANTHER" id="PTHR46841">
    <property type="entry name" value="OX-2 MEMBRANE GLYCOPROTEIN"/>
    <property type="match status" value="1"/>
</dbReference>
<dbReference type="SUPFAM" id="SSF48726">
    <property type="entry name" value="Immunoglobulin"/>
    <property type="match status" value="2"/>
</dbReference>
<proteinExistence type="predicted"/>
<feature type="region of interest" description="Disordered" evidence="9">
    <location>
        <begin position="364"/>
        <end position="398"/>
    </location>
</feature>
<accession>A0A3M0KFM0</accession>
<dbReference type="AlphaFoldDB" id="A0A3M0KFM0"/>
<dbReference type="GO" id="GO:0150079">
    <property type="term" value="P:negative regulation of neuroinflammatory response"/>
    <property type="evidence" value="ECO:0007669"/>
    <property type="project" value="TreeGrafter"/>
</dbReference>
<dbReference type="Gene3D" id="2.60.40.10">
    <property type="entry name" value="Immunoglobulins"/>
    <property type="match status" value="2"/>
</dbReference>
<dbReference type="SMART" id="SM00406">
    <property type="entry name" value="IGv"/>
    <property type="match status" value="1"/>
</dbReference>
<dbReference type="InterPro" id="IPR007110">
    <property type="entry name" value="Ig-like_dom"/>
</dbReference>
<evidence type="ECO:0000256" key="4">
    <source>
        <dbReference type="ARBA" id="ARBA00022989"/>
    </source>
</evidence>
<keyword evidence="2" id="KW-0812">Transmembrane</keyword>
<sequence length="444" mass="49567">MQEMDFFCREKPQKQYVTEGVVSVGNPGLRIKIRLLNMCDICPFHELFTVIAVVPQAGHTKVRRGDSVTLSCALTEPMEVLQVTWQKNSEESHDNMATYSKANGLKIHKPYEDRMNFTNLELNQTSITFWDTRMDDSGCYKCLFNVYPFGSFSGNTCLSVFGLNASVHHNISEGHLIVICSADGFPEPTITWSKMFNSIPTQQTVKHKNGVVSVTSKLEIYNIQNISAQDLTCRVNNTNETFELPVKIKGGRRGIIIALAGDCCSASSTHHSSDSDYTVLEEDPMQEELKRNLRLRVKPTSLLFTLTSSDRLGLPDPGVVVCLRKVTYHQARDNRGPTHNSEDSVITLKFTYPSFTLDVMFQEPEKREREPGRNRVLSSFGPRKDIGTEPIGSGVGSAKTNLPMTPCPCLQNTNRHIMVDPSPLVREEILSLPYVVSGAINTGL</sequence>
<dbReference type="InterPro" id="IPR033321">
    <property type="entry name" value="CD200_Ig_V_dom"/>
</dbReference>
<dbReference type="STRING" id="333673.A0A3M0KFM0"/>
<dbReference type="GO" id="GO:0050776">
    <property type="term" value="P:regulation of immune response"/>
    <property type="evidence" value="ECO:0007669"/>
    <property type="project" value="InterPro"/>
</dbReference>
<evidence type="ECO:0000256" key="6">
    <source>
        <dbReference type="ARBA" id="ARBA00023157"/>
    </source>
</evidence>
<dbReference type="GO" id="GO:0098632">
    <property type="term" value="F:cell-cell adhesion mediator activity"/>
    <property type="evidence" value="ECO:0007669"/>
    <property type="project" value="InterPro"/>
</dbReference>
<dbReference type="GO" id="GO:0043031">
    <property type="term" value="P:negative regulation of macrophage activation"/>
    <property type="evidence" value="ECO:0007669"/>
    <property type="project" value="InterPro"/>
</dbReference>
<keyword evidence="4" id="KW-1133">Transmembrane helix</keyword>
<dbReference type="SMART" id="SM00409">
    <property type="entry name" value="IG"/>
    <property type="match status" value="2"/>
</dbReference>
<evidence type="ECO:0000313" key="11">
    <source>
        <dbReference type="EMBL" id="RMC11972.1"/>
    </source>
</evidence>
<feature type="domain" description="Ig-like" evidence="10">
    <location>
        <begin position="178"/>
        <end position="249"/>
    </location>
</feature>
<feature type="domain" description="Ig-like" evidence="10">
    <location>
        <begin position="55"/>
        <end position="142"/>
    </location>
</feature>
<dbReference type="InterPro" id="IPR003598">
    <property type="entry name" value="Ig_sub2"/>
</dbReference>
<dbReference type="InterPro" id="IPR013783">
    <property type="entry name" value="Ig-like_fold"/>
</dbReference>
<evidence type="ECO:0000256" key="7">
    <source>
        <dbReference type="ARBA" id="ARBA00023180"/>
    </source>
</evidence>
<dbReference type="InterPro" id="IPR013106">
    <property type="entry name" value="Ig_V-set"/>
</dbReference>
<dbReference type="GO" id="GO:0016020">
    <property type="term" value="C:membrane"/>
    <property type="evidence" value="ECO:0007669"/>
    <property type="project" value="UniProtKB-SubCell"/>
</dbReference>
<dbReference type="SMART" id="SM00408">
    <property type="entry name" value="IGc2"/>
    <property type="match status" value="2"/>
</dbReference>
<dbReference type="EMBL" id="QRBI01000107">
    <property type="protein sequence ID" value="RMC11972.1"/>
    <property type="molecule type" value="Genomic_DNA"/>
</dbReference>
<dbReference type="Pfam" id="PF08205">
    <property type="entry name" value="C2-set_2"/>
    <property type="match status" value="1"/>
</dbReference>
<organism evidence="11 12">
    <name type="scientific">Hirundo rustica rustica</name>
    <dbReference type="NCBI Taxonomy" id="333673"/>
    <lineage>
        <taxon>Eukaryota</taxon>
        <taxon>Metazoa</taxon>
        <taxon>Chordata</taxon>
        <taxon>Craniata</taxon>
        <taxon>Vertebrata</taxon>
        <taxon>Euteleostomi</taxon>
        <taxon>Archelosauria</taxon>
        <taxon>Archosauria</taxon>
        <taxon>Dinosauria</taxon>
        <taxon>Saurischia</taxon>
        <taxon>Theropoda</taxon>
        <taxon>Coelurosauria</taxon>
        <taxon>Aves</taxon>
        <taxon>Neognathae</taxon>
        <taxon>Neoaves</taxon>
        <taxon>Telluraves</taxon>
        <taxon>Australaves</taxon>
        <taxon>Passeriformes</taxon>
        <taxon>Sylvioidea</taxon>
        <taxon>Hirundinidae</taxon>
        <taxon>Hirundo</taxon>
    </lineage>
</organism>
<dbReference type="GO" id="GO:0009986">
    <property type="term" value="C:cell surface"/>
    <property type="evidence" value="ECO:0007669"/>
    <property type="project" value="TreeGrafter"/>
</dbReference>
<evidence type="ECO:0000256" key="9">
    <source>
        <dbReference type="SAM" id="MobiDB-lite"/>
    </source>
</evidence>
<keyword evidence="7" id="KW-0325">Glycoprotein</keyword>
<name>A0A3M0KFM0_HIRRU</name>
<keyword evidence="3" id="KW-0732">Signal</keyword>
<evidence type="ECO:0000313" key="12">
    <source>
        <dbReference type="Proteomes" id="UP000269221"/>
    </source>
</evidence>
<reference evidence="11 12" key="1">
    <citation type="submission" date="2018-07" db="EMBL/GenBank/DDBJ databases">
        <title>A high quality draft genome assembly of the barn swallow (H. rustica rustica).</title>
        <authorList>
            <person name="Formenti G."/>
            <person name="Chiara M."/>
            <person name="Poveda L."/>
            <person name="Francoijs K.-J."/>
            <person name="Bonisoli-Alquati A."/>
            <person name="Canova L."/>
            <person name="Gianfranceschi L."/>
            <person name="Horner D.S."/>
            <person name="Saino N."/>
        </authorList>
    </citation>
    <scope>NUCLEOTIDE SEQUENCE [LARGE SCALE GENOMIC DNA]</scope>
    <source>
        <strain evidence="11">Chelidonia</strain>
        <tissue evidence="11">Blood</tissue>
    </source>
</reference>
<gene>
    <name evidence="11" type="ORF">DUI87_11105</name>
</gene>
<dbReference type="GO" id="GO:0043025">
    <property type="term" value="C:neuronal cell body"/>
    <property type="evidence" value="ECO:0007669"/>
    <property type="project" value="TreeGrafter"/>
</dbReference>
<dbReference type="InterPro" id="IPR047164">
    <property type="entry name" value="OX2G-like"/>
</dbReference>
<dbReference type="Pfam" id="PF07686">
    <property type="entry name" value="V-set"/>
    <property type="match status" value="1"/>
</dbReference>